<keyword evidence="4" id="KW-0804">Transcription</keyword>
<dbReference type="Pfam" id="PF00440">
    <property type="entry name" value="TetR_N"/>
    <property type="match status" value="1"/>
</dbReference>
<dbReference type="Gene3D" id="1.10.10.60">
    <property type="entry name" value="Homeodomain-like"/>
    <property type="match status" value="1"/>
</dbReference>
<dbReference type="PANTHER" id="PTHR47506">
    <property type="entry name" value="TRANSCRIPTIONAL REGULATORY PROTEIN"/>
    <property type="match status" value="1"/>
</dbReference>
<gene>
    <name evidence="7" type="ORF">GCM10009575_080950</name>
</gene>
<feature type="DNA-binding region" description="H-T-H motif" evidence="5">
    <location>
        <begin position="40"/>
        <end position="59"/>
    </location>
</feature>
<keyword evidence="1" id="KW-0678">Repressor</keyword>
<dbReference type="Gene3D" id="1.10.357.10">
    <property type="entry name" value="Tetracycline Repressor, domain 2"/>
    <property type="match status" value="1"/>
</dbReference>
<dbReference type="SUPFAM" id="SSF46689">
    <property type="entry name" value="Homeodomain-like"/>
    <property type="match status" value="1"/>
</dbReference>
<keyword evidence="3 5" id="KW-0238">DNA-binding</keyword>
<name>A0ABN1R9V8_9ACTN</name>
<dbReference type="InterPro" id="IPR036271">
    <property type="entry name" value="Tet_transcr_reg_TetR-rel_C_sf"/>
</dbReference>
<evidence type="ECO:0000256" key="3">
    <source>
        <dbReference type="ARBA" id="ARBA00023125"/>
    </source>
</evidence>
<keyword evidence="2" id="KW-0805">Transcription regulation</keyword>
<proteinExistence type="predicted"/>
<dbReference type="InterPro" id="IPR039538">
    <property type="entry name" value="BetI_C"/>
</dbReference>
<dbReference type="Proteomes" id="UP001500418">
    <property type="component" value="Unassembled WGS sequence"/>
</dbReference>
<evidence type="ECO:0000313" key="7">
    <source>
        <dbReference type="EMBL" id="GAA0954013.1"/>
    </source>
</evidence>
<organism evidence="7 8">
    <name type="scientific">Streptomyces rhizosphaericus</name>
    <dbReference type="NCBI Taxonomy" id="114699"/>
    <lineage>
        <taxon>Bacteria</taxon>
        <taxon>Bacillati</taxon>
        <taxon>Actinomycetota</taxon>
        <taxon>Actinomycetes</taxon>
        <taxon>Kitasatosporales</taxon>
        <taxon>Streptomycetaceae</taxon>
        <taxon>Streptomyces</taxon>
        <taxon>Streptomyces violaceusniger group</taxon>
    </lineage>
</organism>
<accession>A0ABN1R9V8</accession>
<protein>
    <submittedName>
        <fullName evidence="7">TetR/AcrR family transcriptional regulator</fullName>
    </submittedName>
</protein>
<evidence type="ECO:0000313" key="8">
    <source>
        <dbReference type="Proteomes" id="UP001500418"/>
    </source>
</evidence>
<evidence type="ECO:0000259" key="6">
    <source>
        <dbReference type="PROSITE" id="PS50977"/>
    </source>
</evidence>
<comment type="caution">
    <text evidence="7">The sequence shown here is derived from an EMBL/GenBank/DDBJ whole genome shotgun (WGS) entry which is preliminary data.</text>
</comment>
<dbReference type="SUPFAM" id="SSF48498">
    <property type="entry name" value="Tetracyclin repressor-like, C-terminal domain"/>
    <property type="match status" value="1"/>
</dbReference>
<dbReference type="PROSITE" id="PS50977">
    <property type="entry name" value="HTH_TETR_2"/>
    <property type="match status" value="1"/>
</dbReference>
<dbReference type="InterPro" id="IPR001647">
    <property type="entry name" value="HTH_TetR"/>
</dbReference>
<evidence type="ECO:0000256" key="4">
    <source>
        <dbReference type="ARBA" id="ARBA00023163"/>
    </source>
</evidence>
<dbReference type="EMBL" id="BAAAID010000082">
    <property type="protein sequence ID" value="GAA0954013.1"/>
    <property type="molecule type" value="Genomic_DNA"/>
</dbReference>
<keyword evidence="8" id="KW-1185">Reference proteome</keyword>
<dbReference type="PANTHER" id="PTHR47506:SF1">
    <property type="entry name" value="HTH-TYPE TRANSCRIPTIONAL REGULATOR YJDC"/>
    <property type="match status" value="1"/>
</dbReference>
<evidence type="ECO:0000256" key="1">
    <source>
        <dbReference type="ARBA" id="ARBA00022491"/>
    </source>
</evidence>
<evidence type="ECO:0000256" key="5">
    <source>
        <dbReference type="PROSITE-ProRule" id="PRU00335"/>
    </source>
</evidence>
<sequence>MEFMSVDERRGRGRPRSFDEGDALDRAIHVFWAHGYEGASLSELTGAMGINKPSLYAVFGSKEELFRRAVARYGETYAARALATLEQPTAYAVIESYLRVAVDASTSGGHPPGCLSIQGGLSNSPANSDISEILTDYRAAIEGALAKRLARAAEEDDLAPGTDIAALARFAATLSQGLAVHAAASADREDLHASVDIAMQAVAAYTSRRRSTSGRCAEPHSW</sequence>
<dbReference type="InterPro" id="IPR009057">
    <property type="entry name" value="Homeodomain-like_sf"/>
</dbReference>
<evidence type="ECO:0000256" key="2">
    <source>
        <dbReference type="ARBA" id="ARBA00023015"/>
    </source>
</evidence>
<feature type="domain" description="HTH tetR-type" evidence="6">
    <location>
        <begin position="17"/>
        <end position="77"/>
    </location>
</feature>
<dbReference type="Pfam" id="PF13977">
    <property type="entry name" value="TetR_C_6"/>
    <property type="match status" value="1"/>
</dbReference>
<reference evidence="7 8" key="1">
    <citation type="journal article" date="2019" name="Int. J. Syst. Evol. Microbiol.">
        <title>The Global Catalogue of Microorganisms (GCM) 10K type strain sequencing project: providing services to taxonomists for standard genome sequencing and annotation.</title>
        <authorList>
            <consortium name="The Broad Institute Genomics Platform"/>
            <consortium name="The Broad Institute Genome Sequencing Center for Infectious Disease"/>
            <person name="Wu L."/>
            <person name="Ma J."/>
        </authorList>
    </citation>
    <scope>NUCLEOTIDE SEQUENCE [LARGE SCALE GENOMIC DNA]</scope>
    <source>
        <strain evidence="7 8">JCM 11444</strain>
    </source>
</reference>